<sequence>MDAKLVLFLIALFLFVQRHAEAEFSYNRNMPKKPEELEALGLKCIPGHTFIKIGASVEEKVKNDDSEEEDDDVVSEARRTHMNTQTKDETCKICVCSVEGKDEYCSRRPARNVNECIRMSMLVEGFHKNVPYELERSLSYRIRRDYIWHKDEIPYSPSALCYRGTSYYTNNIKADATPIEEQMKVDSPLDYATKGVCYYCVCSMSGAAVGCISRNTWFCDYYRIIKKPDSARDRYRNLFKQDRPAYFRQLSYRIRRTMDEGLIELLDNVGDELERSECVPFLSEYTDCSEANICTGCKQCSCTAEGRWTCRTVHDCPRYDNEDLFDEDIISNAHEVILNELKEKENNRAIPAKPEGGRLLDVEKNFEVEEELRQLMSRAKRSLSEKSHNSDSKNNTIKFYHTIDELNEDTLKNTNVSGTIEANKIVGAKIPQISRRTSIVNNKNISDLNDLHIEFNQPKDYDRHIVDNKIDSVTHTENKLDLLNQEKTRNVLGNYTQISKDKDLSKIVVNELKKGSETIGDKLVAPVSNITFTPENDTLTAMAFIAGNLLNKLWKMEKDSNVESIETEILKHEKIADLLDLFKEPLTMRQEVFIKNALERLSEALNKDSKVKNISLCEALGSSEILLNNDNISNIDKEATKPTSRKCKVNKQPEKYKNANANKKQENTTIEAISKINNVLRLINKYENIQKHLHDLRNNLQETTEHEEYNKTKVDLTLTNDESKSLNVFGNLLEKITTLLLPKKSKTSKNLSTKIRHMSLFGDSQEIKKELKQITHIDTDNLTLTWKDKLIIDYLNIFKQNSGCFFKDSLKNEILNKIPKIGGDIVDRISNFSKIRSWDELVDLIVTKNDSDFNSFTTTEKTVNPTTTAKNELRNNTNEEDPALKTVKNKFKKHLSAIIEDLLELQNQNGLPSVANNTSIANILPCIFKVLSSDNEKLSGIPKATNRSHLDKVTAMFESLKNNLKYSSPSRRIDLHNADMSQSSKIWERVIKGLNRIRKETTRRSYNEKIPKSYKELKEIIDRVDLSASFYKQHVKLANLPPANHLILLKTLQASAKQIENTLKYIETSMDTVMNLPLEERYEIQKFVDNAARSIRLIDQILDRLKMSQNKIEILSRIKPKIKQLNKQSLKTSEDDVYNDPNINFKLTRDQILLQLIKNRVQLYLRIKEAKGVDLRNDINYNVAKKIITHLESGNSNLAKELFRVFITKMEIRNKSNSSINYTEAPPVQNVESYKDLTELSFNARPHNVYESRADVKFQAQDNFLKQLLKLKAIS</sequence>
<feature type="chain" id="PRO_5035844449" evidence="2">
    <location>
        <begin position="23"/>
        <end position="1275"/>
    </location>
</feature>
<accession>A0A8S3XAD8</accession>
<feature type="signal peptide" evidence="2">
    <location>
        <begin position="1"/>
        <end position="22"/>
    </location>
</feature>
<dbReference type="EMBL" id="CAJQZP010001045">
    <property type="protein sequence ID" value="CAG5013387.1"/>
    <property type="molecule type" value="Genomic_DNA"/>
</dbReference>
<organism evidence="3 4">
    <name type="scientific">Parnassius apollo</name>
    <name type="common">Apollo butterfly</name>
    <name type="synonym">Papilio apollo</name>
    <dbReference type="NCBI Taxonomy" id="110799"/>
    <lineage>
        <taxon>Eukaryota</taxon>
        <taxon>Metazoa</taxon>
        <taxon>Ecdysozoa</taxon>
        <taxon>Arthropoda</taxon>
        <taxon>Hexapoda</taxon>
        <taxon>Insecta</taxon>
        <taxon>Pterygota</taxon>
        <taxon>Neoptera</taxon>
        <taxon>Endopterygota</taxon>
        <taxon>Lepidoptera</taxon>
        <taxon>Glossata</taxon>
        <taxon>Ditrysia</taxon>
        <taxon>Papilionoidea</taxon>
        <taxon>Papilionidae</taxon>
        <taxon>Parnassiinae</taxon>
        <taxon>Parnassini</taxon>
        <taxon>Parnassius</taxon>
        <taxon>Parnassius</taxon>
    </lineage>
</organism>
<name>A0A8S3XAD8_PARAO</name>
<evidence type="ECO:0000313" key="3">
    <source>
        <dbReference type="EMBL" id="CAG5013387.1"/>
    </source>
</evidence>
<keyword evidence="2" id="KW-0732">Signal</keyword>
<dbReference type="Proteomes" id="UP000691718">
    <property type="component" value="Unassembled WGS sequence"/>
</dbReference>
<keyword evidence="4" id="KW-1185">Reference proteome</keyword>
<proteinExistence type="predicted"/>
<evidence type="ECO:0000313" key="4">
    <source>
        <dbReference type="Proteomes" id="UP000691718"/>
    </source>
</evidence>
<reference evidence="3" key="1">
    <citation type="submission" date="2021-04" db="EMBL/GenBank/DDBJ databases">
        <authorList>
            <person name="Tunstrom K."/>
        </authorList>
    </citation>
    <scope>NUCLEOTIDE SEQUENCE</scope>
</reference>
<evidence type="ECO:0000256" key="2">
    <source>
        <dbReference type="SAM" id="SignalP"/>
    </source>
</evidence>
<comment type="caution">
    <text evidence="3">The sequence shown here is derived from an EMBL/GenBank/DDBJ whole genome shotgun (WGS) entry which is preliminary data.</text>
</comment>
<protein>
    <submittedName>
        <fullName evidence="3">(apollo) hypothetical protein</fullName>
    </submittedName>
</protein>
<gene>
    <name evidence="3" type="ORF">PAPOLLO_LOCUS15930</name>
</gene>
<feature type="coiled-coil region" evidence="1">
    <location>
        <begin position="679"/>
        <end position="706"/>
    </location>
</feature>
<evidence type="ECO:0000256" key="1">
    <source>
        <dbReference type="SAM" id="Coils"/>
    </source>
</evidence>
<keyword evidence="1" id="KW-0175">Coiled coil</keyword>
<dbReference type="AlphaFoldDB" id="A0A8S3XAD8"/>
<dbReference type="OrthoDB" id="2139606at2759"/>